<dbReference type="Proteomes" id="UP000749646">
    <property type="component" value="Unassembled WGS sequence"/>
</dbReference>
<evidence type="ECO:0000313" key="2">
    <source>
        <dbReference type="Proteomes" id="UP000749646"/>
    </source>
</evidence>
<gene>
    <name evidence="1" type="ORF">BGZ65_002633</name>
</gene>
<protein>
    <submittedName>
        <fullName evidence="1">Uncharacterized protein</fullName>
    </submittedName>
</protein>
<organism evidence="1 2">
    <name type="scientific">Modicella reniformis</name>
    <dbReference type="NCBI Taxonomy" id="1440133"/>
    <lineage>
        <taxon>Eukaryota</taxon>
        <taxon>Fungi</taxon>
        <taxon>Fungi incertae sedis</taxon>
        <taxon>Mucoromycota</taxon>
        <taxon>Mortierellomycotina</taxon>
        <taxon>Mortierellomycetes</taxon>
        <taxon>Mortierellales</taxon>
        <taxon>Mortierellaceae</taxon>
        <taxon>Modicella</taxon>
    </lineage>
</organism>
<reference evidence="1" key="1">
    <citation type="journal article" date="2020" name="Fungal Divers.">
        <title>Resolving the Mortierellaceae phylogeny through synthesis of multi-gene phylogenetics and phylogenomics.</title>
        <authorList>
            <person name="Vandepol N."/>
            <person name="Liber J."/>
            <person name="Desiro A."/>
            <person name="Na H."/>
            <person name="Kennedy M."/>
            <person name="Barry K."/>
            <person name="Grigoriev I.V."/>
            <person name="Miller A.N."/>
            <person name="O'Donnell K."/>
            <person name="Stajich J.E."/>
            <person name="Bonito G."/>
        </authorList>
    </citation>
    <scope>NUCLEOTIDE SEQUENCE</scope>
    <source>
        <strain evidence="1">MES-2147</strain>
    </source>
</reference>
<keyword evidence="2" id="KW-1185">Reference proteome</keyword>
<evidence type="ECO:0000313" key="1">
    <source>
        <dbReference type="EMBL" id="KAF9956538.1"/>
    </source>
</evidence>
<accession>A0A9P6LZX4</accession>
<proteinExistence type="predicted"/>
<dbReference type="AlphaFoldDB" id="A0A9P6LZX4"/>
<dbReference type="EMBL" id="JAAAHW010006677">
    <property type="protein sequence ID" value="KAF9956538.1"/>
    <property type="molecule type" value="Genomic_DNA"/>
</dbReference>
<sequence length="125" mass="13953">MGSKQTKHPSGVPNLTDSMINRFQQVFNVMVDRQGFDKQEHSSVALVGQHAPKNTVSGNGLLFILEMNPVHVECSAMDLGIVLAEFVGDPEDQEEDRFVLPVRHRDELAGFLGNQNLESRNQNNH</sequence>
<comment type="caution">
    <text evidence="1">The sequence shown here is derived from an EMBL/GenBank/DDBJ whole genome shotgun (WGS) entry which is preliminary data.</text>
</comment>
<name>A0A9P6LZX4_9FUNG</name>